<name>A0ABP9N3Z2_9GAMM</name>
<dbReference type="RefSeq" id="WP_345489064.1">
    <property type="nucleotide sequence ID" value="NZ_BAABHY010000001.1"/>
</dbReference>
<evidence type="ECO:0000256" key="1">
    <source>
        <dbReference type="SAM" id="SignalP"/>
    </source>
</evidence>
<reference evidence="3" key="1">
    <citation type="journal article" date="2019" name="Int. J. Syst. Evol. Microbiol.">
        <title>The Global Catalogue of Microorganisms (GCM) 10K type strain sequencing project: providing services to taxonomists for standard genome sequencing and annotation.</title>
        <authorList>
            <consortium name="The Broad Institute Genomics Platform"/>
            <consortium name="The Broad Institute Genome Sequencing Center for Infectious Disease"/>
            <person name="Wu L."/>
            <person name="Ma J."/>
        </authorList>
    </citation>
    <scope>NUCLEOTIDE SEQUENCE [LARGE SCALE GENOMIC DNA]</scope>
    <source>
        <strain evidence="3">JCM 18050</strain>
    </source>
</reference>
<keyword evidence="3" id="KW-1185">Reference proteome</keyword>
<dbReference type="EMBL" id="BAABHY010000001">
    <property type="protein sequence ID" value="GAA5107201.1"/>
    <property type="molecule type" value="Genomic_DNA"/>
</dbReference>
<keyword evidence="1" id="KW-0732">Signal</keyword>
<evidence type="ECO:0000313" key="2">
    <source>
        <dbReference type="EMBL" id="GAA5107201.1"/>
    </source>
</evidence>
<dbReference type="Proteomes" id="UP001500171">
    <property type="component" value="Unassembled WGS sequence"/>
</dbReference>
<protein>
    <submittedName>
        <fullName evidence="2">Uncharacterized protein</fullName>
    </submittedName>
</protein>
<evidence type="ECO:0000313" key="3">
    <source>
        <dbReference type="Proteomes" id="UP001500171"/>
    </source>
</evidence>
<sequence length="64" mass="7209">MKKVILAVTSLLVVFSVSSHADLKNYFVKQAEQTKTQIAPSTNQSVDAPFKTQFLNENMHITNR</sequence>
<accession>A0ABP9N3Z2</accession>
<feature type="chain" id="PRO_5046731258" evidence="1">
    <location>
        <begin position="22"/>
        <end position="64"/>
    </location>
</feature>
<comment type="caution">
    <text evidence="2">The sequence shown here is derived from an EMBL/GenBank/DDBJ whole genome shotgun (WGS) entry which is preliminary data.</text>
</comment>
<organism evidence="2 3">
    <name type="scientific">Orbus sasakiae</name>
    <dbReference type="NCBI Taxonomy" id="1078475"/>
    <lineage>
        <taxon>Bacteria</taxon>
        <taxon>Pseudomonadati</taxon>
        <taxon>Pseudomonadota</taxon>
        <taxon>Gammaproteobacteria</taxon>
        <taxon>Orbales</taxon>
        <taxon>Orbaceae</taxon>
        <taxon>Orbus</taxon>
    </lineage>
</organism>
<feature type="signal peptide" evidence="1">
    <location>
        <begin position="1"/>
        <end position="21"/>
    </location>
</feature>
<gene>
    <name evidence="2" type="ORF">GCM10023211_08030</name>
</gene>
<proteinExistence type="predicted"/>